<feature type="transmembrane region" description="Helical" evidence="1">
    <location>
        <begin position="7"/>
        <end position="27"/>
    </location>
</feature>
<dbReference type="EMBL" id="JBELQD010000030">
    <property type="protein sequence ID" value="MER2290831.1"/>
    <property type="molecule type" value="Genomic_DNA"/>
</dbReference>
<name>A0ABV1R7X4_9HYPH</name>
<accession>A0ABV1R7X4</accession>
<comment type="caution">
    <text evidence="2">The sequence shown here is derived from an EMBL/GenBank/DDBJ whole genome shotgun (WGS) entry which is preliminary data.</text>
</comment>
<feature type="transmembrane region" description="Helical" evidence="1">
    <location>
        <begin position="33"/>
        <end position="60"/>
    </location>
</feature>
<evidence type="ECO:0000313" key="3">
    <source>
        <dbReference type="Proteomes" id="UP001432995"/>
    </source>
</evidence>
<gene>
    <name evidence="2" type="ORF">ABS770_21480</name>
</gene>
<keyword evidence="1" id="KW-1133">Transmembrane helix</keyword>
<evidence type="ECO:0000256" key="1">
    <source>
        <dbReference type="SAM" id="Phobius"/>
    </source>
</evidence>
<keyword evidence="3" id="KW-1185">Reference proteome</keyword>
<proteinExistence type="predicted"/>
<sequence length="77" mass="8341">MQASECCIFRVTIAASLGWLIALAMMWKHGVLAALIVSPLFGTAAAVAAMTLFWFVSLFVPCEPRAQQEGEIAQRQA</sequence>
<reference evidence="2" key="1">
    <citation type="submission" date="2024-06" db="EMBL/GenBank/DDBJ databases">
        <authorList>
            <person name="Campbell A.G."/>
        </authorList>
    </citation>
    <scope>NUCLEOTIDE SEQUENCE</scope>
    <source>
        <strain evidence="2">EM17</strain>
    </source>
</reference>
<keyword evidence="1" id="KW-0812">Transmembrane</keyword>
<protein>
    <submittedName>
        <fullName evidence="2">Uncharacterized protein</fullName>
    </submittedName>
</protein>
<dbReference type="Proteomes" id="UP001432995">
    <property type="component" value="Unassembled WGS sequence"/>
</dbReference>
<evidence type="ECO:0000313" key="2">
    <source>
        <dbReference type="EMBL" id="MER2290831.1"/>
    </source>
</evidence>
<organism evidence="2 3">
    <name type="scientific">Methylobacterium brachiatum</name>
    <dbReference type="NCBI Taxonomy" id="269660"/>
    <lineage>
        <taxon>Bacteria</taxon>
        <taxon>Pseudomonadati</taxon>
        <taxon>Pseudomonadota</taxon>
        <taxon>Alphaproteobacteria</taxon>
        <taxon>Hyphomicrobiales</taxon>
        <taxon>Methylobacteriaceae</taxon>
        <taxon>Methylobacterium</taxon>
    </lineage>
</organism>
<keyword evidence="1" id="KW-0472">Membrane</keyword>
<dbReference type="RefSeq" id="WP_007559175.1">
    <property type="nucleotide sequence ID" value="NZ_JBELQD010000030.1"/>
</dbReference>